<organism evidence="1 2">
    <name type="scientific">Hydnomerulius pinastri MD-312</name>
    <dbReference type="NCBI Taxonomy" id="994086"/>
    <lineage>
        <taxon>Eukaryota</taxon>
        <taxon>Fungi</taxon>
        <taxon>Dikarya</taxon>
        <taxon>Basidiomycota</taxon>
        <taxon>Agaricomycotina</taxon>
        <taxon>Agaricomycetes</taxon>
        <taxon>Agaricomycetidae</taxon>
        <taxon>Boletales</taxon>
        <taxon>Boletales incertae sedis</taxon>
        <taxon>Leucogyrophana</taxon>
    </lineage>
</organism>
<dbReference type="AlphaFoldDB" id="A0A0C9UWZ2"/>
<dbReference type="EMBL" id="KN840235">
    <property type="protein sequence ID" value="KIJ57604.1"/>
    <property type="molecule type" value="Genomic_DNA"/>
</dbReference>
<accession>A0A0C9UWZ2</accession>
<name>A0A0C9UWZ2_9AGAM</name>
<protein>
    <submittedName>
        <fullName evidence="1">Uncharacterized protein</fullName>
    </submittedName>
</protein>
<keyword evidence="2" id="KW-1185">Reference proteome</keyword>
<evidence type="ECO:0000313" key="1">
    <source>
        <dbReference type="EMBL" id="KIJ57604.1"/>
    </source>
</evidence>
<reference evidence="1 2" key="1">
    <citation type="submission" date="2014-04" db="EMBL/GenBank/DDBJ databases">
        <title>Evolutionary Origins and Diversification of the Mycorrhizal Mutualists.</title>
        <authorList>
            <consortium name="DOE Joint Genome Institute"/>
            <consortium name="Mycorrhizal Genomics Consortium"/>
            <person name="Kohler A."/>
            <person name="Kuo A."/>
            <person name="Nagy L.G."/>
            <person name="Floudas D."/>
            <person name="Copeland A."/>
            <person name="Barry K.W."/>
            <person name="Cichocki N."/>
            <person name="Veneault-Fourrey C."/>
            <person name="LaButti K."/>
            <person name="Lindquist E.A."/>
            <person name="Lipzen A."/>
            <person name="Lundell T."/>
            <person name="Morin E."/>
            <person name="Murat C."/>
            <person name="Riley R."/>
            <person name="Ohm R."/>
            <person name="Sun H."/>
            <person name="Tunlid A."/>
            <person name="Henrissat B."/>
            <person name="Grigoriev I.V."/>
            <person name="Hibbett D.S."/>
            <person name="Martin F."/>
        </authorList>
    </citation>
    <scope>NUCLEOTIDE SEQUENCE [LARGE SCALE GENOMIC DNA]</scope>
    <source>
        <strain evidence="1 2">MD-312</strain>
    </source>
</reference>
<dbReference type="Proteomes" id="UP000053820">
    <property type="component" value="Unassembled WGS sequence"/>
</dbReference>
<dbReference type="HOGENOM" id="CLU_3111949_0_0_1"/>
<sequence>MLSKSTFSHLSSRAEGLSISLQSRACLLLVMVLDPLLLVSRGHTSSLARYH</sequence>
<gene>
    <name evidence="1" type="ORF">HYDPIDRAFT_120521</name>
</gene>
<evidence type="ECO:0000313" key="2">
    <source>
        <dbReference type="Proteomes" id="UP000053820"/>
    </source>
</evidence>
<proteinExistence type="predicted"/>